<protein>
    <submittedName>
        <fullName evidence="1">Uncharacterized protein</fullName>
    </submittedName>
</protein>
<dbReference type="NCBIfam" id="TIGR02826">
    <property type="entry name" value="RNR_activ_nrdG3"/>
    <property type="match status" value="1"/>
</dbReference>
<dbReference type="Pfam" id="PF13353">
    <property type="entry name" value="Fer4_12"/>
    <property type="match status" value="1"/>
</dbReference>
<dbReference type="InterPro" id="IPR014191">
    <property type="entry name" value="Anaer_RNR_activator"/>
</dbReference>
<proteinExistence type="predicted"/>
<dbReference type="InterPro" id="IPR058240">
    <property type="entry name" value="rSAM_sf"/>
</dbReference>
<dbReference type="Gene3D" id="3.20.20.70">
    <property type="entry name" value="Aldolase class I"/>
    <property type="match status" value="1"/>
</dbReference>
<dbReference type="SUPFAM" id="SSF102114">
    <property type="entry name" value="Radical SAM enzymes"/>
    <property type="match status" value="1"/>
</dbReference>
<dbReference type="Proteomes" id="UP000267517">
    <property type="component" value="Chromosome II"/>
</dbReference>
<reference evidence="1 2" key="1">
    <citation type="submission" date="2017-05" db="EMBL/GenBank/DDBJ databases">
        <title>whole genome sequence of Prevotella melaninogenica GAI 07411.</title>
        <authorList>
            <person name="Kondo Y."/>
            <person name="Hoshino T."/>
        </authorList>
    </citation>
    <scope>NUCLEOTIDE SEQUENCE [LARGE SCALE GENOMIC DNA]</scope>
    <source>
        <strain evidence="1 2">GAI 07411</strain>
    </source>
</reference>
<name>A0A250KJN1_9BACT</name>
<accession>A0A250KJN1</accession>
<gene>
    <name evidence="1" type="ORF">PMEL_200456</name>
</gene>
<dbReference type="AlphaFoldDB" id="A0A250KJN1"/>
<evidence type="ECO:0000313" key="1">
    <source>
        <dbReference type="EMBL" id="BBA29929.1"/>
    </source>
</evidence>
<sequence>MLRYINTDIVFQEFPDEVTLAINISGCPCRCPGCHSQFLWANRGDELTAEALSALIHGAKDTIAYVGFMGGDGDPAAVDLLAKYVQERHNGLKVGWYTGRTAISPLINQQHFDYIKVGPYLRHLGGLDSPRTNQRMYHRCTDGNFEDITSRFWTHQIGNNL</sequence>
<dbReference type="EMBL" id="AP018050">
    <property type="protein sequence ID" value="BBA29929.1"/>
    <property type="molecule type" value="Genomic_DNA"/>
</dbReference>
<dbReference type="InterPro" id="IPR013785">
    <property type="entry name" value="Aldolase_TIM"/>
</dbReference>
<dbReference type="OrthoDB" id="9782387at2"/>
<dbReference type="RefSeq" id="WP_120175030.1">
    <property type="nucleotide sequence ID" value="NZ_AP018050.1"/>
</dbReference>
<evidence type="ECO:0000313" key="2">
    <source>
        <dbReference type="Proteomes" id="UP000267517"/>
    </source>
</evidence>
<organism evidence="1 2">
    <name type="scientific">Prevotella melaninogenica</name>
    <dbReference type="NCBI Taxonomy" id="28132"/>
    <lineage>
        <taxon>Bacteria</taxon>
        <taxon>Pseudomonadati</taxon>
        <taxon>Bacteroidota</taxon>
        <taxon>Bacteroidia</taxon>
        <taxon>Bacteroidales</taxon>
        <taxon>Prevotellaceae</taxon>
        <taxon>Prevotella</taxon>
    </lineage>
</organism>